<name>A0A383AA21_9ZZZZ</name>
<accession>A0A383AA21</accession>
<proteinExistence type="predicted"/>
<feature type="non-terminal residue" evidence="1">
    <location>
        <position position="99"/>
    </location>
</feature>
<organism evidence="1">
    <name type="scientific">marine metagenome</name>
    <dbReference type="NCBI Taxonomy" id="408172"/>
    <lineage>
        <taxon>unclassified sequences</taxon>
        <taxon>metagenomes</taxon>
        <taxon>ecological metagenomes</taxon>
    </lineage>
</organism>
<protein>
    <submittedName>
        <fullName evidence="1">Uncharacterized protein</fullName>
    </submittedName>
</protein>
<sequence length="99" mass="10169">MATYSKVALSGASNGLNNKVAATSSAGDTVHTAHASALDEVWLYACNTSTSDVKLSIEWGATSDDERLTEVTIGAEAGWVLVIPGLLLSNSLVVKAFAG</sequence>
<evidence type="ECO:0000313" key="1">
    <source>
        <dbReference type="EMBL" id="SVE04045.1"/>
    </source>
</evidence>
<reference evidence="1" key="1">
    <citation type="submission" date="2018-05" db="EMBL/GenBank/DDBJ databases">
        <authorList>
            <person name="Lanie J.A."/>
            <person name="Ng W.-L."/>
            <person name="Kazmierczak K.M."/>
            <person name="Andrzejewski T.M."/>
            <person name="Davidsen T.M."/>
            <person name="Wayne K.J."/>
            <person name="Tettelin H."/>
            <person name="Glass J.I."/>
            <person name="Rusch D."/>
            <person name="Podicherti R."/>
            <person name="Tsui H.-C.T."/>
            <person name="Winkler M.E."/>
        </authorList>
    </citation>
    <scope>NUCLEOTIDE SEQUENCE</scope>
</reference>
<dbReference type="AlphaFoldDB" id="A0A383AA21"/>
<dbReference type="EMBL" id="UINC01190071">
    <property type="protein sequence ID" value="SVE04045.1"/>
    <property type="molecule type" value="Genomic_DNA"/>
</dbReference>
<gene>
    <name evidence="1" type="ORF">METZ01_LOCUS456899</name>
</gene>